<dbReference type="EMBL" id="CP124545">
    <property type="protein sequence ID" value="WGV51042.1"/>
    <property type="molecule type" value="Genomic_DNA"/>
</dbReference>
<dbReference type="PRINTS" id="PR00371">
    <property type="entry name" value="FPNCR"/>
</dbReference>
<dbReference type="STRING" id="1833.XU06_06805"/>
<dbReference type="KEGG" id="reb:XU06_06805"/>
<name>A0A0E3VBK6_RHOER</name>
<dbReference type="RefSeq" id="WP_003944435.1">
    <property type="nucleotide sequence ID" value="NZ_CP011295.1"/>
</dbReference>
<dbReference type="GeneID" id="57488471"/>
<evidence type="ECO:0000313" key="5">
    <source>
        <dbReference type="EMBL" id="KAB2584337.1"/>
    </source>
</evidence>
<accession>A0A0E3VBK6</accession>
<sequence length="248" mass="27168">MAQRTWSSTVVEHHRLREDLAVVRLVGDVVPFRPGQYVDVSVPQNSRLLRRLSPALPPSHDGKLEFHVKTVPGGWVSGSIVKDTQPGDVWQILDPRGNLSVDENGPTVIMVAGGTGLAPLRSIILDLAQTPNPPQVYLFFGGRTLRDLYAADMLWLLADQFPWLQPIPVVEDLSDGGPPDGWFDRLNVDIGFGDDHLIEGTLADVVASYGAFTEHQVLVCGSAAMVRSTRDRLIEAGTPAEVIQFDPY</sequence>
<proteinExistence type="predicted"/>
<dbReference type="AlphaFoldDB" id="A0A0E3VBK6"/>
<comment type="cofactor">
    <cofactor evidence="1">
        <name>FAD</name>
        <dbReference type="ChEBI" id="CHEBI:57692"/>
    </cofactor>
</comment>
<dbReference type="SUPFAM" id="SSF52343">
    <property type="entry name" value="Ferredoxin reductase-like, C-terminal NADP-linked domain"/>
    <property type="match status" value="1"/>
</dbReference>
<evidence type="ECO:0000256" key="3">
    <source>
        <dbReference type="ARBA" id="ARBA00023014"/>
    </source>
</evidence>
<dbReference type="PROSITE" id="PS51384">
    <property type="entry name" value="FAD_FR"/>
    <property type="match status" value="1"/>
</dbReference>
<feature type="domain" description="FAD-binding FR-type" evidence="4">
    <location>
        <begin position="3"/>
        <end position="102"/>
    </location>
</feature>
<dbReference type="EMBL" id="MRBO01000446">
    <property type="protein sequence ID" value="KAB2584337.1"/>
    <property type="molecule type" value="Genomic_DNA"/>
</dbReference>
<dbReference type="InterPro" id="IPR039261">
    <property type="entry name" value="FNR_nucleotide-bd"/>
</dbReference>
<dbReference type="InterPro" id="IPR017938">
    <property type="entry name" value="Riboflavin_synthase-like_b-brl"/>
</dbReference>
<dbReference type="InterPro" id="IPR001709">
    <property type="entry name" value="Flavoprot_Pyr_Nucl_cyt_Rdtase"/>
</dbReference>
<dbReference type="InterPro" id="IPR017927">
    <property type="entry name" value="FAD-bd_FR_type"/>
</dbReference>
<dbReference type="InterPro" id="IPR001433">
    <property type="entry name" value="OxRdtase_FAD/NAD-bd"/>
</dbReference>
<dbReference type="CDD" id="cd06187">
    <property type="entry name" value="O2ase_reductase_like"/>
    <property type="match status" value="1"/>
</dbReference>
<dbReference type="InterPro" id="IPR050415">
    <property type="entry name" value="MRET"/>
</dbReference>
<evidence type="ECO:0000313" key="6">
    <source>
        <dbReference type="EMBL" id="WGV51042.1"/>
    </source>
</evidence>
<dbReference type="Proteomes" id="UP001230933">
    <property type="component" value="Chromosome"/>
</dbReference>
<keyword evidence="2" id="KW-0479">Metal-binding</keyword>
<organism evidence="5 7">
    <name type="scientific">Rhodococcus erythropolis</name>
    <name type="common">Arthrobacter picolinophilus</name>
    <dbReference type="NCBI Taxonomy" id="1833"/>
    <lineage>
        <taxon>Bacteria</taxon>
        <taxon>Bacillati</taxon>
        <taxon>Actinomycetota</taxon>
        <taxon>Actinomycetes</taxon>
        <taxon>Mycobacteriales</taxon>
        <taxon>Nocardiaceae</taxon>
        <taxon>Rhodococcus</taxon>
        <taxon>Rhodococcus erythropolis group</taxon>
    </lineage>
</organism>
<dbReference type="PRINTS" id="PR00410">
    <property type="entry name" value="PHEHYDRXLASE"/>
</dbReference>
<gene>
    <name evidence="5" type="ORF">BS297_16020</name>
    <name evidence="6" type="ORF">QIE55_07435</name>
</gene>
<dbReference type="SUPFAM" id="SSF63380">
    <property type="entry name" value="Riboflavin synthase domain-like"/>
    <property type="match status" value="1"/>
</dbReference>
<evidence type="ECO:0000313" key="7">
    <source>
        <dbReference type="Proteomes" id="UP000325576"/>
    </source>
</evidence>
<dbReference type="PANTHER" id="PTHR47354:SF5">
    <property type="entry name" value="PROTEIN RFBI"/>
    <property type="match status" value="1"/>
</dbReference>
<dbReference type="Pfam" id="PF00175">
    <property type="entry name" value="NAD_binding_1"/>
    <property type="match status" value="1"/>
</dbReference>
<dbReference type="Gene3D" id="2.40.30.10">
    <property type="entry name" value="Translation factors"/>
    <property type="match status" value="1"/>
</dbReference>
<dbReference type="OMA" id="DGPDVIM"/>
<keyword evidence="3" id="KW-0411">Iron-sulfur</keyword>
<dbReference type="Proteomes" id="UP000325576">
    <property type="component" value="Unassembled WGS sequence"/>
</dbReference>
<dbReference type="GO" id="GO:0016491">
    <property type="term" value="F:oxidoreductase activity"/>
    <property type="evidence" value="ECO:0007669"/>
    <property type="project" value="InterPro"/>
</dbReference>
<dbReference type="InterPro" id="IPR008333">
    <property type="entry name" value="Cbr1-like_FAD-bd_dom"/>
</dbReference>
<protein>
    <submittedName>
        <fullName evidence="5 6">Oxidoreductase</fullName>
    </submittedName>
</protein>
<dbReference type="PANTHER" id="PTHR47354">
    <property type="entry name" value="NADH OXIDOREDUCTASE HCR"/>
    <property type="match status" value="1"/>
</dbReference>
<keyword evidence="2" id="KW-0408">Iron</keyword>
<dbReference type="OrthoDB" id="3213438at2"/>
<dbReference type="Gene3D" id="3.40.50.80">
    <property type="entry name" value="Nucleotide-binding domain of ferredoxin-NADP reductase (FNR) module"/>
    <property type="match status" value="1"/>
</dbReference>
<reference evidence="6" key="2">
    <citation type="submission" date="2023-08" db="EMBL/GenBank/DDBJ databases">
        <title>Isolation and Characterization of Rhodococcus erythropolis MGMM8.</title>
        <authorList>
            <person name="Diabankana R.G.C."/>
            <person name="Afordoanyi D.M."/>
            <person name="Validov S.Z."/>
        </authorList>
    </citation>
    <scope>NUCLEOTIDE SEQUENCE</scope>
    <source>
        <strain evidence="6">MGMM8</strain>
    </source>
</reference>
<evidence type="ECO:0000259" key="4">
    <source>
        <dbReference type="PROSITE" id="PS51384"/>
    </source>
</evidence>
<evidence type="ECO:0000256" key="1">
    <source>
        <dbReference type="ARBA" id="ARBA00001974"/>
    </source>
</evidence>
<reference evidence="5 7" key="1">
    <citation type="journal article" date="2017" name="Poromechanics V (2013)">
        <title>Genomic Characterization of the Arsenic-Tolerant Actinobacterium, &lt;i&gt;Rhodococcus erythropolis&lt;/i&gt; S43.</title>
        <authorList>
            <person name="Retamal-Morales G."/>
            <person name="Mehnert M."/>
            <person name="Schwabe R."/>
            <person name="Tischler D."/>
            <person name="Schloemann M."/>
            <person name="Levican G.J."/>
        </authorList>
    </citation>
    <scope>NUCLEOTIDE SEQUENCE [LARGE SCALE GENOMIC DNA]</scope>
    <source>
        <strain evidence="5 7">S43</strain>
    </source>
</reference>
<keyword evidence="2" id="KW-0001">2Fe-2S</keyword>
<dbReference type="Pfam" id="PF00970">
    <property type="entry name" value="FAD_binding_6"/>
    <property type="match status" value="1"/>
</dbReference>
<dbReference type="GO" id="GO:0051537">
    <property type="term" value="F:2 iron, 2 sulfur cluster binding"/>
    <property type="evidence" value="ECO:0007669"/>
    <property type="project" value="UniProtKB-KW"/>
</dbReference>
<evidence type="ECO:0000256" key="2">
    <source>
        <dbReference type="ARBA" id="ARBA00022714"/>
    </source>
</evidence>